<keyword evidence="2" id="KW-1185">Reference proteome</keyword>
<dbReference type="Proteomes" id="UP001302349">
    <property type="component" value="Chromosome"/>
</dbReference>
<dbReference type="EMBL" id="CP136051">
    <property type="protein sequence ID" value="WOK04900.1"/>
    <property type="molecule type" value="Genomic_DNA"/>
</dbReference>
<dbReference type="RefSeq" id="WP_317487698.1">
    <property type="nucleotide sequence ID" value="NZ_CP136051.1"/>
</dbReference>
<accession>A0ABZ0ILN1</accession>
<evidence type="ECO:0008006" key="3">
    <source>
        <dbReference type="Google" id="ProtNLM"/>
    </source>
</evidence>
<gene>
    <name evidence="1" type="ORF">RT717_17600</name>
</gene>
<organism evidence="1 2">
    <name type="scientific">Imperialibacter roseus</name>
    <dbReference type="NCBI Taxonomy" id="1324217"/>
    <lineage>
        <taxon>Bacteria</taxon>
        <taxon>Pseudomonadati</taxon>
        <taxon>Bacteroidota</taxon>
        <taxon>Cytophagia</taxon>
        <taxon>Cytophagales</taxon>
        <taxon>Flammeovirgaceae</taxon>
        <taxon>Imperialibacter</taxon>
    </lineage>
</organism>
<reference evidence="1 2" key="1">
    <citation type="journal article" date="2023" name="Microbiol. Resour. Announc.">
        <title>Complete Genome Sequence of Imperialibacter roseus strain P4T.</title>
        <authorList>
            <person name="Tizabi D.R."/>
            <person name="Bachvaroff T."/>
            <person name="Hill R.T."/>
        </authorList>
    </citation>
    <scope>NUCLEOTIDE SEQUENCE [LARGE SCALE GENOMIC DNA]</scope>
    <source>
        <strain evidence="1 2">P4T</strain>
    </source>
</reference>
<evidence type="ECO:0000313" key="1">
    <source>
        <dbReference type="EMBL" id="WOK04900.1"/>
    </source>
</evidence>
<name>A0ABZ0ILN1_9BACT</name>
<protein>
    <recommendedName>
        <fullName evidence="3">Outer membrane protein beta-barrel domain-containing protein</fullName>
    </recommendedName>
</protein>
<proteinExistence type="predicted"/>
<sequence>MKARFHFIILTAFVGIYLQAEAQHKTYLGFELGPKYEKISVDDLGGMVGEKPIYYSPAGGFIVGQEISQGLLLETGLNAYKYGVGFRLKSPNVGLISGQSYAAIQIPVRLKSNFGFFRERLKLSPFIGYSFVHNMRYEIDRGSTNIGGHSSSFHAGDESRLTMVATPGLRKNYSLIEAGVSVSWQFKNSFVLYINGSSTKGFKKMTEIDGTYQIGNGPEQSAKISSNGDFYNMLFGVKFPISPAWQYRK</sequence>
<evidence type="ECO:0000313" key="2">
    <source>
        <dbReference type="Proteomes" id="UP001302349"/>
    </source>
</evidence>